<feature type="region of interest" description="Disordered" evidence="5">
    <location>
        <begin position="357"/>
        <end position="379"/>
    </location>
</feature>
<feature type="non-terminal residue" evidence="7">
    <location>
        <position position="1"/>
    </location>
</feature>
<keyword evidence="2 4" id="KW-0863">Zinc-finger</keyword>
<dbReference type="PROSITE" id="PS50089">
    <property type="entry name" value="ZF_RING_2"/>
    <property type="match status" value="1"/>
</dbReference>
<evidence type="ECO:0000256" key="5">
    <source>
        <dbReference type="SAM" id="MobiDB-lite"/>
    </source>
</evidence>
<name>A0A820LUF5_9BILA</name>
<feature type="domain" description="RING-type" evidence="6">
    <location>
        <begin position="391"/>
        <end position="431"/>
    </location>
</feature>
<dbReference type="Pfam" id="PF13920">
    <property type="entry name" value="zf-C3HC4_3"/>
    <property type="match status" value="1"/>
</dbReference>
<dbReference type="InterPro" id="IPR001841">
    <property type="entry name" value="Znf_RING"/>
</dbReference>
<accession>A0A820LUF5</accession>
<comment type="caution">
    <text evidence="7">The sequence shown here is derived from an EMBL/GenBank/DDBJ whole genome shotgun (WGS) entry which is preliminary data.</text>
</comment>
<evidence type="ECO:0000313" key="7">
    <source>
        <dbReference type="EMBL" id="CAF4363075.1"/>
    </source>
</evidence>
<dbReference type="PANTHER" id="PTHR46858">
    <property type="entry name" value="OS05G0521000 PROTEIN"/>
    <property type="match status" value="1"/>
</dbReference>
<dbReference type="SUPFAM" id="SSF57850">
    <property type="entry name" value="RING/U-box"/>
    <property type="match status" value="1"/>
</dbReference>
<evidence type="ECO:0000256" key="1">
    <source>
        <dbReference type="ARBA" id="ARBA00022723"/>
    </source>
</evidence>
<dbReference type="Gene3D" id="3.30.40.10">
    <property type="entry name" value="Zinc/RING finger domain, C3HC4 (zinc finger)"/>
    <property type="match status" value="1"/>
</dbReference>
<evidence type="ECO:0000256" key="4">
    <source>
        <dbReference type="PROSITE-ProRule" id="PRU00175"/>
    </source>
</evidence>
<evidence type="ECO:0000313" key="8">
    <source>
        <dbReference type="Proteomes" id="UP000663873"/>
    </source>
</evidence>
<dbReference type="Proteomes" id="UP000663873">
    <property type="component" value="Unassembled WGS sequence"/>
</dbReference>
<reference evidence="7" key="1">
    <citation type="submission" date="2021-02" db="EMBL/GenBank/DDBJ databases">
        <authorList>
            <person name="Nowell W R."/>
        </authorList>
    </citation>
    <scope>NUCLEOTIDE SEQUENCE</scope>
</reference>
<evidence type="ECO:0000256" key="2">
    <source>
        <dbReference type="ARBA" id="ARBA00022771"/>
    </source>
</evidence>
<dbReference type="EMBL" id="CAJOBP010002585">
    <property type="protein sequence ID" value="CAF4363075.1"/>
    <property type="molecule type" value="Genomic_DNA"/>
</dbReference>
<keyword evidence="8" id="KW-1185">Reference proteome</keyword>
<dbReference type="AlphaFoldDB" id="A0A820LUF5"/>
<keyword evidence="3" id="KW-0862">Zinc</keyword>
<dbReference type="PANTHER" id="PTHR46858:SF5">
    <property type="entry name" value="E3 UBIQUITIN-PROTEIN LIGASE APD1-RELATED"/>
    <property type="match status" value="1"/>
</dbReference>
<organism evidence="7 8">
    <name type="scientific">Rotaria socialis</name>
    <dbReference type="NCBI Taxonomy" id="392032"/>
    <lineage>
        <taxon>Eukaryota</taxon>
        <taxon>Metazoa</taxon>
        <taxon>Spiralia</taxon>
        <taxon>Gnathifera</taxon>
        <taxon>Rotifera</taxon>
        <taxon>Eurotatoria</taxon>
        <taxon>Bdelloidea</taxon>
        <taxon>Philodinida</taxon>
        <taxon>Philodinidae</taxon>
        <taxon>Rotaria</taxon>
    </lineage>
</organism>
<dbReference type="InterPro" id="IPR013083">
    <property type="entry name" value="Znf_RING/FYVE/PHD"/>
</dbReference>
<evidence type="ECO:0000259" key="6">
    <source>
        <dbReference type="PROSITE" id="PS50089"/>
    </source>
</evidence>
<evidence type="ECO:0000256" key="3">
    <source>
        <dbReference type="ARBA" id="ARBA00022833"/>
    </source>
</evidence>
<dbReference type="GO" id="GO:0008270">
    <property type="term" value="F:zinc ion binding"/>
    <property type="evidence" value="ECO:0007669"/>
    <property type="project" value="UniProtKB-KW"/>
</dbReference>
<keyword evidence="1" id="KW-0479">Metal-binding</keyword>
<feature type="compositionally biased region" description="Low complexity" evidence="5">
    <location>
        <begin position="357"/>
        <end position="378"/>
    </location>
</feature>
<protein>
    <recommendedName>
        <fullName evidence="6">RING-type domain-containing protein</fullName>
    </recommendedName>
</protein>
<proteinExistence type="predicted"/>
<dbReference type="GO" id="GO:0016567">
    <property type="term" value="P:protein ubiquitination"/>
    <property type="evidence" value="ECO:0007669"/>
    <property type="project" value="TreeGrafter"/>
</dbReference>
<sequence length="442" mass="50104">VDLPLDQSEDEDIELNNNYNITVPTKTSGPAKRSGITRVSVVKSTMSRGLKYVPTCIVRELENEEIPENCVLFHKRGIGWIYRQCDSDLIHQLSEPTADRSEMPASIAPERRLEQLGPFGIQETNISLSIIQESGMYTVNLNERLTALANCPEIEDVGQHAPMAPVTLNGAARDAAKIPRSATHFCWVYPLAGFTQLSENSKTKIDRKLARGDPDYTFLALGGFAYFRLDISTFKTLRINCLVKADNGLHFDGPYLWQGEYTEHLSREGRFQDVTISELIDVGIKYYCFINPNERLKSSRRNGVPWTPAPDGGFVYLYDSKRMPHKYDCYFIVVDRQMISQKSTFVMPFSIIRNQQNSSSSNFNRRSSSEQDSGTGSSPLMTNEAADQFKCSICFAQTVRCLFIPCKHMCTCADCANRIREQLHSVCPICRERFTEVWDIFL</sequence>
<gene>
    <name evidence="7" type="ORF">UJA718_LOCUS16575</name>
</gene>
<dbReference type="GO" id="GO:0061630">
    <property type="term" value="F:ubiquitin protein ligase activity"/>
    <property type="evidence" value="ECO:0007669"/>
    <property type="project" value="TreeGrafter"/>
</dbReference>